<reference evidence="2 3" key="1">
    <citation type="journal article" date="2014" name="Genome Announc.">
        <title>Draft genome sequence of Sclerotinia borealis, a psychrophilic plant pathogenic fungus.</title>
        <authorList>
            <person name="Mardanov A.V."/>
            <person name="Beletsky A.V."/>
            <person name="Kadnikov V.V."/>
            <person name="Ignatov A.N."/>
            <person name="Ravin N.V."/>
        </authorList>
    </citation>
    <scope>NUCLEOTIDE SEQUENCE [LARGE SCALE GENOMIC DNA]</scope>
    <source>
        <strain evidence="3">F-4157</strain>
    </source>
</reference>
<organism evidence="2 3">
    <name type="scientific">Sclerotinia borealis (strain F-4128)</name>
    <dbReference type="NCBI Taxonomy" id="1432307"/>
    <lineage>
        <taxon>Eukaryota</taxon>
        <taxon>Fungi</taxon>
        <taxon>Dikarya</taxon>
        <taxon>Ascomycota</taxon>
        <taxon>Pezizomycotina</taxon>
        <taxon>Leotiomycetes</taxon>
        <taxon>Helotiales</taxon>
        <taxon>Sclerotiniaceae</taxon>
        <taxon>Sclerotinia</taxon>
    </lineage>
</organism>
<keyword evidence="3" id="KW-1185">Reference proteome</keyword>
<dbReference type="SUPFAM" id="SSF89372">
    <property type="entry name" value="Fucose-specific lectin"/>
    <property type="match status" value="1"/>
</dbReference>
<dbReference type="OrthoDB" id="3446576at2759"/>
<dbReference type="Gene3D" id="2.120.10.70">
    <property type="entry name" value="Fucose-specific lectin"/>
    <property type="match status" value="1"/>
</dbReference>
<dbReference type="InterPro" id="IPR012475">
    <property type="entry name" value="Fungal_lectin"/>
</dbReference>
<gene>
    <name evidence="2" type="ORF">SBOR_9879</name>
</gene>
<evidence type="ECO:0000313" key="3">
    <source>
        <dbReference type="Proteomes" id="UP000019487"/>
    </source>
</evidence>
<evidence type="ECO:0000313" key="2">
    <source>
        <dbReference type="EMBL" id="ESZ89738.1"/>
    </source>
</evidence>
<sequence length="311" mass="34839">MSILTTELACTSAPDQVLHLFFQDGQNILEARSPDGGSVWTTQDTVIAKDGDYNGSSMTCYYVDKDANFDNQPAIHLLYMNKDKHMVEKIKRMKGDNPIWEDVKIPDEVKKGPEQNSKLTSGAFNESSGWNPNGSQWAYYSAAKDGKMGIVEIRRTPKDPWHTETVLPENFGDALPGSALACTISNKHIRLFFQHHDYSIRLFESDNSQWYARGPFVEKDKVQATTPLACTMTKDGSIHLFYVGKNNMIVHCTDGKKHEELVQFYPGSKLGATSVDNKITLFFRNLNPVGEVGTLENDNGSWKHGTPVIRA</sequence>
<proteinExistence type="inferred from homology"/>
<dbReference type="HOGENOM" id="CLU_912083_0_0_1"/>
<comment type="caution">
    <text evidence="2">The sequence shown here is derived from an EMBL/GenBank/DDBJ whole genome shotgun (WGS) entry which is preliminary data.</text>
</comment>
<dbReference type="Pfam" id="PF07938">
    <property type="entry name" value="Fungal_lectin"/>
    <property type="match status" value="1"/>
</dbReference>
<accession>W9C1Z0</accession>
<comment type="similarity">
    <text evidence="1">Belongs to the fungal fucose-specific lectin family.</text>
</comment>
<evidence type="ECO:0000256" key="1">
    <source>
        <dbReference type="ARBA" id="ARBA00009042"/>
    </source>
</evidence>
<protein>
    <submittedName>
        <fullName evidence="2">Developmental-specific protein Ssp1</fullName>
    </submittedName>
</protein>
<dbReference type="Proteomes" id="UP000019487">
    <property type="component" value="Unassembled WGS sequence"/>
</dbReference>
<dbReference type="AlphaFoldDB" id="W9C1Z0"/>
<name>W9C1Z0_SCLBF</name>
<dbReference type="EMBL" id="AYSA01000795">
    <property type="protein sequence ID" value="ESZ89738.1"/>
    <property type="molecule type" value="Genomic_DNA"/>
</dbReference>